<gene>
    <name evidence="2" type="ORF">BOKJ2_LOCUS994</name>
</gene>
<evidence type="ECO:0000313" key="3">
    <source>
        <dbReference type="Proteomes" id="UP000614601"/>
    </source>
</evidence>
<evidence type="ECO:0000256" key="1">
    <source>
        <dbReference type="SAM" id="MobiDB-lite"/>
    </source>
</evidence>
<comment type="caution">
    <text evidence="2">The sequence shown here is derived from an EMBL/GenBank/DDBJ whole genome shotgun (WGS) entry which is preliminary data.</text>
</comment>
<feature type="compositionally biased region" description="Basic residues" evidence="1">
    <location>
        <begin position="70"/>
        <end position="95"/>
    </location>
</feature>
<dbReference type="Proteomes" id="UP000783686">
    <property type="component" value="Unassembled WGS sequence"/>
</dbReference>
<dbReference type="Proteomes" id="UP000614601">
    <property type="component" value="Unassembled WGS sequence"/>
</dbReference>
<name>A0A811JS97_9BILA</name>
<proteinExistence type="predicted"/>
<organism evidence="2 3">
    <name type="scientific">Bursaphelenchus okinawaensis</name>
    <dbReference type="NCBI Taxonomy" id="465554"/>
    <lineage>
        <taxon>Eukaryota</taxon>
        <taxon>Metazoa</taxon>
        <taxon>Ecdysozoa</taxon>
        <taxon>Nematoda</taxon>
        <taxon>Chromadorea</taxon>
        <taxon>Rhabditida</taxon>
        <taxon>Tylenchina</taxon>
        <taxon>Tylenchomorpha</taxon>
        <taxon>Aphelenchoidea</taxon>
        <taxon>Aphelenchoididae</taxon>
        <taxon>Bursaphelenchus</taxon>
    </lineage>
</organism>
<sequence>MIEYIVVAVIVGIILWWFFNKKDSQISIGYEVNSVRQASMAEKKPSETTGGASESAPDGSNISPNPTSDKKHKHRHKHHKHKSGNKVSKNKKTKKSAAPDGTTPPPSS</sequence>
<feature type="region of interest" description="Disordered" evidence="1">
    <location>
        <begin position="36"/>
        <end position="108"/>
    </location>
</feature>
<feature type="compositionally biased region" description="Polar residues" evidence="1">
    <location>
        <begin position="47"/>
        <end position="67"/>
    </location>
</feature>
<dbReference type="AlphaFoldDB" id="A0A811JS97"/>
<evidence type="ECO:0000313" key="2">
    <source>
        <dbReference type="EMBL" id="CAD5206310.1"/>
    </source>
</evidence>
<accession>A0A811JS97</accession>
<dbReference type="EMBL" id="CAJFCW020000001">
    <property type="protein sequence ID" value="CAG9081262.1"/>
    <property type="molecule type" value="Genomic_DNA"/>
</dbReference>
<keyword evidence="3" id="KW-1185">Reference proteome</keyword>
<reference evidence="2" key="1">
    <citation type="submission" date="2020-09" db="EMBL/GenBank/DDBJ databases">
        <authorList>
            <person name="Kikuchi T."/>
        </authorList>
    </citation>
    <scope>NUCLEOTIDE SEQUENCE</scope>
    <source>
        <strain evidence="2">SH1</strain>
    </source>
</reference>
<dbReference type="EMBL" id="CAJFDH010000001">
    <property type="protein sequence ID" value="CAD5206310.1"/>
    <property type="molecule type" value="Genomic_DNA"/>
</dbReference>
<protein>
    <submittedName>
        <fullName evidence="2">Uncharacterized protein</fullName>
    </submittedName>
</protein>